<dbReference type="PROSITE" id="PS50112">
    <property type="entry name" value="PAS"/>
    <property type="match status" value="1"/>
</dbReference>
<dbReference type="Proteomes" id="UP000095039">
    <property type="component" value="Unassembled WGS sequence"/>
</dbReference>
<feature type="transmembrane region" description="Helical" evidence="2">
    <location>
        <begin position="153"/>
        <end position="175"/>
    </location>
</feature>
<dbReference type="PANTHER" id="PTHR46663">
    <property type="entry name" value="DIGUANYLATE CYCLASE DGCT-RELATED"/>
    <property type="match status" value="1"/>
</dbReference>
<dbReference type="InterPro" id="IPR000160">
    <property type="entry name" value="GGDEF_dom"/>
</dbReference>
<evidence type="ECO:0000313" key="7">
    <source>
        <dbReference type="Proteomes" id="UP000095039"/>
    </source>
</evidence>
<comment type="cofactor">
    <cofactor evidence="1">
        <name>Mg(2+)</name>
        <dbReference type="ChEBI" id="CHEBI:18420"/>
    </cofactor>
</comment>
<dbReference type="SMART" id="SM00086">
    <property type="entry name" value="PAC"/>
    <property type="match status" value="1"/>
</dbReference>
<dbReference type="AlphaFoldDB" id="A0A1E5CBE7"/>
<evidence type="ECO:0000259" key="5">
    <source>
        <dbReference type="PROSITE" id="PS50887"/>
    </source>
</evidence>
<dbReference type="SUPFAM" id="SSF55073">
    <property type="entry name" value="Nucleotide cyclase"/>
    <property type="match status" value="1"/>
</dbReference>
<dbReference type="Pfam" id="PF13426">
    <property type="entry name" value="PAS_9"/>
    <property type="match status" value="1"/>
</dbReference>
<dbReference type="PROSITE" id="PS50887">
    <property type="entry name" value="GGDEF"/>
    <property type="match status" value="1"/>
</dbReference>
<evidence type="ECO:0000256" key="1">
    <source>
        <dbReference type="ARBA" id="ARBA00001946"/>
    </source>
</evidence>
<dbReference type="InterPro" id="IPR043128">
    <property type="entry name" value="Rev_trsase/Diguanyl_cyclase"/>
</dbReference>
<dbReference type="PROSITE" id="PS50113">
    <property type="entry name" value="PAC"/>
    <property type="match status" value="1"/>
</dbReference>
<reference evidence="6 7" key="1">
    <citation type="journal article" date="2012" name="Science">
        <title>Ecological populations of bacteria act as socially cohesive units of antibiotic production and resistance.</title>
        <authorList>
            <person name="Cordero O.X."/>
            <person name="Wildschutte H."/>
            <person name="Kirkup B."/>
            <person name="Proehl S."/>
            <person name="Ngo L."/>
            <person name="Hussain F."/>
            <person name="Le Roux F."/>
            <person name="Mincer T."/>
            <person name="Polz M.F."/>
        </authorList>
    </citation>
    <scope>NUCLEOTIDE SEQUENCE [LARGE SCALE GENOMIC DNA]</scope>
    <source>
        <strain evidence="6 7">FF-454</strain>
    </source>
</reference>
<dbReference type="NCBIfam" id="TIGR00229">
    <property type="entry name" value="sensory_box"/>
    <property type="match status" value="1"/>
</dbReference>
<feature type="domain" description="PAS" evidence="3">
    <location>
        <begin position="218"/>
        <end position="288"/>
    </location>
</feature>
<gene>
    <name evidence="6" type="ORF">A1OK_19755</name>
</gene>
<feature type="transmembrane region" description="Helical" evidence="2">
    <location>
        <begin position="93"/>
        <end position="114"/>
    </location>
</feature>
<organism evidence="6 7">
    <name type="scientific">Enterovibrio norvegicus FF-454</name>
    <dbReference type="NCBI Taxonomy" id="1185651"/>
    <lineage>
        <taxon>Bacteria</taxon>
        <taxon>Pseudomonadati</taxon>
        <taxon>Pseudomonadota</taxon>
        <taxon>Gammaproteobacteria</taxon>
        <taxon>Vibrionales</taxon>
        <taxon>Vibrionaceae</taxon>
        <taxon>Enterovibrio</taxon>
    </lineage>
</organism>
<dbReference type="EMBL" id="AJWN02000032">
    <property type="protein sequence ID" value="OEE62820.1"/>
    <property type="molecule type" value="Genomic_DNA"/>
</dbReference>
<keyword evidence="2" id="KW-1133">Transmembrane helix</keyword>
<keyword evidence="2" id="KW-0812">Transmembrane</keyword>
<dbReference type="InterPro" id="IPR035965">
    <property type="entry name" value="PAS-like_dom_sf"/>
</dbReference>
<dbReference type="Gene3D" id="3.30.450.20">
    <property type="entry name" value="PAS domain"/>
    <property type="match status" value="1"/>
</dbReference>
<evidence type="ECO:0000313" key="6">
    <source>
        <dbReference type="EMBL" id="OEE62820.1"/>
    </source>
</evidence>
<dbReference type="SUPFAM" id="SSF55785">
    <property type="entry name" value="PYP-like sensor domain (PAS domain)"/>
    <property type="match status" value="1"/>
</dbReference>
<feature type="transmembrane region" description="Helical" evidence="2">
    <location>
        <begin position="63"/>
        <end position="81"/>
    </location>
</feature>
<dbReference type="NCBIfam" id="TIGR00254">
    <property type="entry name" value="GGDEF"/>
    <property type="match status" value="1"/>
</dbReference>
<feature type="domain" description="PAC" evidence="4">
    <location>
        <begin position="291"/>
        <end position="343"/>
    </location>
</feature>
<dbReference type="InterPro" id="IPR000700">
    <property type="entry name" value="PAS-assoc_C"/>
</dbReference>
<feature type="domain" description="GGDEF" evidence="5">
    <location>
        <begin position="375"/>
        <end position="508"/>
    </location>
</feature>
<proteinExistence type="predicted"/>
<dbReference type="Gene3D" id="3.30.70.270">
    <property type="match status" value="1"/>
</dbReference>
<protein>
    <submittedName>
        <fullName evidence="6">Regulator</fullName>
    </submittedName>
</protein>
<dbReference type="InterPro" id="IPR029787">
    <property type="entry name" value="Nucleotide_cyclase"/>
</dbReference>
<accession>A0A1E5CBE7</accession>
<keyword evidence="2" id="KW-0472">Membrane</keyword>
<dbReference type="InterPro" id="IPR052163">
    <property type="entry name" value="DGC-Regulatory_Protein"/>
</dbReference>
<feature type="transmembrane region" description="Helical" evidence="2">
    <location>
        <begin position="187"/>
        <end position="215"/>
    </location>
</feature>
<keyword evidence="7" id="KW-1185">Reference proteome</keyword>
<sequence>MLALDNRTLLTVTALISIGSAVALFSLWRSQSKPNGSAFWALGMSSVALASILISFRDAIPDLFSLVVANSLYILGFQLILRGIRIFVGRQPLVILDYALVPISAALLCYFNYIDQNLNIRIAVVSLAFMIICTNVVITFLQEKNAPWRSAGFAVASMFGLFGLIHGIRGAIMLASPLEHYFMANNITASLVFLGGIFIIAGMAITLILLTYAVLESEFRILSQAVKQSASSIIITDRTGLINYVNPAFIETTGYRAEELIGNKPSILKPGEMPSAEYSNLWESISSGKVWRGEFYNRKKNGEYFWEIASIAPVKQRNGEISHFVAVKEDITALKEAKKHIDHLANHDTLTGLPTRKLAMERLSNALAHAKINNRKVAVLFVDLDGFKAVNDTHGHDAGDQVLKRTTKRLCACVRDVDTIARIGGDEFLILLPNIVNIESIRKVTERMIEAVSAPYHLGSVEVTVTASIGISLFPDDDDAPLELVKLADHAMYTIKHQGKNNYMFTNRYCSV</sequence>
<evidence type="ECO:0000259" key="4">
    <source>
        <dbReference type="PROSITE" id="PS50113"/>
    </source>
</evidence>
<feature type="transmembrane region" description="Helical" evidence="2">
    <location>
        <begin position="6"/>
        <end position="27"/>
    </location>
</feature>
<evidence type="ECO:0000259" key="3">
    <source>
        <dbReference type="PROSITE" id="PS50112"/>
    </source>
</evidence>
<comment type="caution">
    <text evidence="6">The sequence shown here is derived from an EMBL/GenBank/DDBJ whole genome shotgun (WGS) entry which is preliminary data.</text>
</comment>
<feature type="transmembrane region" description="Helical" evidence="2">
    <location>
        <begin position="120"/>
        <end position="141"/>
    </location>
</feature>
<dbReference type="SMART" id="SM00091">
    <property type="entry name" value="PAS"/>
    <property type="match status" value="1"/>
</dbReference>
<dbReference type="CDD" id="cd00130">
    <property type="entry name" value="PAS"/>
    <property type="match status" value="1"/>
</dbReference>
<dbReference type="CDD" id="cd01949">
    <property type="entry name" value="GGDEF"/>
    <property type="match status" value="1"/>
</dbReference>
<dbReference type="FunFam" id="3.30.70.270:FF:000001">
    <property type="entry name" value="Diguanylate cyclase domain protein"/>
    <property type="match status" value="1"/>
</dbReference>
<dbReference type="InterPro" id="IPR000014">
    <property type="entry name" value="PAS"/>
</dbReference>
<dbReference type="SMART" id="SM00267">
    <property type="entry name" value="GGDEF"/>
    <property type="match status" value="1"/>
</dbReference>
<dbReference type="GO" id="GO:0003824">
    <property type="term" value="F:catalytic activity"/>
    <property type="evidence" value="ECO:0007669"/>
    <property type="project" value="UniProtKB-ARBA"/>
</dbReference>
<evidence type="ECO:0000256" key="2">
    <source>
        <dbReference type="SAM" id="Phobius"/>
    </source>
</evidence>
<dbReference type="InterPro" id="IPR001610">
    <property type="entry name" value="PAC"/>
</dbReference>
<name>A0A1E5CBE7_9GAMM</name>
<dbReference type="Pfam" id="PF00990">
    <property type="entry name" value="GGDEF"/>
    <property type="match status" value="1"/>
</dbReference>
<feature type="transmembrane region" description="Helical" evidence="2">
    <location>
        <begin position="39"/>
        <end position="57"/>
    </location>
</feature>
<dbReference type="PANTHER" id="PTHR46663:SF3">
    <property type="entry name" value="SLL0267 PROTEIN"/>
    <property type="match status" value="1"/>
</dbReference>